<dbReference type="EMBL" id="BDGG01000001">
    <property type="protein sequence ID" value="GAU89735.1"/>
    <property type="molecule type" value="Genomic_DNA"/>
</dbReference>
<sequence>MKQSFYSQCFSILVKSFLRELFGETYAQRIVLCDSLLLEDLMTISIVAPDKGNEDEMVVSFNRFFWVRSSMKDLTLWNCRVLVKPLTPGGHTEIVLANFSFRLEKEHKALDMICAFRDACCPRPDITACKHHIQSGLSLREAGPEVMENAQTASRTSWLKQYVSRIPEDIGKKNAGEMDFYCIVDN</sequence>
<name>A0A1D1UMU7_RAMVA</name>
<keyword evidence="2" id="KW-1185">Reference proteome</keyword>
<accession>A0A1D1UMU7</accession>
<comment type="caution">
    <text evidence="1">The sequence shown here is derived from an EMBL/GenBank/DDBJ whole genome shotgun (WGS) entry which is preliminary data.</text>
</comment>
<evidence type="ECO:0000313" key="2">
    <source>
        <dbReference type="Proteomes" id="UP000186922"/>
    </source>
</evidence>
<reference evidence="1 2" key="1">
    <citation type="journal article" date="2016" name="Nat. Commun.">
        <title>Extremotolerant tardigrade genome and improved radiotolerance of human cultured cells by tardigrade-unique protein.</title>
        <authorList>
            <person name="Hashimoto T."/>
            <person name="Horikawa D.D."/>
            <person name="Saito Y."/>
            <person name="Kuwahara H."/>
            <person name="Kozuka-Hata H."/>
            <person name="Shin-I T."/>
            <person name="Minakuchi Y."/>
            <person name="Ohishi K."/>
            <person name="Motoyama A."/>
            <person name="Aizu T."/>
            <person name="Enomoto A."/>
            <person name="Kondo K."/>
            <person name="Tanaka S."/>
            <person name="Hara Y."/>
            <person name="Koshikawa S."/>
            <person name="Sagara H."/>
            <person name="Miura T."/>
            <person name="Yokobori S."/>
            <person name="Miyagawa K."/>
            <person name="Suzuki Y."/>
            <person name="Kubo T."/>
            <person name="Oyama M."/>
            <person name="Kohara Y."/>
            <person name="Fujiyama A."/>
            <person name="Arakawa K."/>
            <person name="Katayama T."/>
            <person name="Toyoda A."/>
            <person name="Kunieda T."/>
        </authorList>
    </citation>
    <scope>NUCLEOTIDE SEQUENCE [LARGE SCALE GENOMIC DNA]</scope>
    <source>
        <strain evidence="1 2">YOKOZUNA-1</strain>
    </source>
</reference>
<evidence type="ECO:0000313" key="1">
    <source>
        <dbReference type="EMBL" id="GAU89735.1"/>
    </source>
</evidence>
<dbReference type="Proteomes" id="UP000186922">
    <property type="component" value="Unassembled WGS sequence"/>
</dbReference>
<organism evidence="1 2">
    <name type="scientific">Ramazzottius varieornatus</name>
    <name type="common">Water bear</name>
    <name type="synonym">Tardigrade</name>
    <dbReference type="NCBI Taxonomy" id="947166"/>
    <lineage>
        <taxon>Eukaryota</taxon>
        <taxon>Metazoa</taxon>
        <taxon>Ecdysozoa</taxon>
        <taxon>Tardigrada</taxon>
        <taxon>Eutardigrada</taxon>
        <taxon>Parachela</taxon>
        <taxon>Hypsibioidea</taxon>
        <taxon>Ramazzottiidae</taxon>
        <taxon>Ramazzottius</taxon>
    </lineage>
</organism>
<protein>
    <submittedName>
        <fullName evidence="1">Uncharacterized protein</fullName>
    </submittedName>
</protein>
<gene>
    <name evidence="1" type="primary">RvY_02247-1</name>
    <name evidence="1" type="synonym">RvY_02247.1</name>
    <name evidence="1" type="ORF">RvY_02247</name>
</gene>
<dbReference type="AlphaFoldDB" id="A0A1D1UMU7"/>
<proteinExistence type="predicted"/>